<reference evidence="14" key="2">
    <citation type="submission" date="2021-08" db="EMBL/GenBank/DDBJ databases">
        <authorList>
            <person name="Eriksson T."/>
        </authorList>
    </citation>
    <scope>NUCLEOTIDE SEQUENCE</scope>
    <source>
        <strain evidence="14">Stoneville</strain>
        <tissue evidence="14">Whole head</tissue>
    </source>
</reference>
<dbReference type="InterPro" id="IPR015255">
    <property type="entry name" value="Vitellinogen_open_b-sht"/>
</dbReference>
<dbReference type="InterPro" id="IPR036465">
    <property type="entry name" value="vWFA_dom_sf"/>
</dbReference>
<dbReference type="PROSITE" id="PS50853">
    <property type="entry name" value="FN3"/>
    <property type="match status" value="1"/>
</dbReference>
<dbReference type="Pfam" id="PF01347">
    <property type="entry name" value="Vitellogenin_N"/>
    <property type="match status" value="1"/>
</dbReference>
<evidence type="ECO:0000256" key="6">
    <source>
        <dbReference type="ARBA" id="ARBA00023121"/>
    </source>
</evidence>
<dbReference type="GO" id="GO:0008289">
    <property type="term" value="F:lipid binding"/>
    <property type="evidence" value="ECO:0007669"/>
    <property type="project" value="UniProtKB-KW"/>
</dbReference>
<dbReference type="Pfam" id="PF00094">
    <property type="entry name" value="VWD"/>
    <property type="match status" value="1"/>
</dbReference>
<evidence type="ECO:0000313" key="15">
    <source>
        <dbReference type="Proteomes" id="UP000719412"/>
    </source>
</evidence>
<dbReference type="InterPro" id="IPR011030">
    <property type="entry name" value="Lipovitellin_superhlx_dom"/>
</dbReference>
<dbReference type="GO" id="GO:0005319">
    <property type="term" value="F:lipid transporter activity"/>
    <property type="evidence" value="ECO:0007669"/>
    <property type="project" value="InterPro"/>
</dbReference>
<dbReference type="CDD" id="cd00063">
    <property type="entry name" value="FN3"/>
    <property type="match status" value="1"/>
</dbReference>
<dbReference type="FunFam" id="2.20.50.20:FF:000007">
    <property type="entry name" value="von Willebrand factor type D domaincontaining protein"/>
    <property type="match status" value="1"/>
</dbReference>
<evidence type="ECO:0000256" key="8">
    <source>
        <dbReference type="ARBA" id="ARBA00023180"/>
    </source>
</evidence>
<dbReference type="Gene3D" id="1.25.10.20">
    <property type="entry name" value="Vitellinogen, superhelical"/>
    <property type="match status" value="1"/>
</dbReference>
<dbReference type="Pfam" id="PF09172">
    <property type="entry name" value="Vit_open_b-sht"/>
    <property type="match status" value="1"/>
</dbReference>
<keyword evidence="6" id="KW-0446">Lipid-binding</keyword>
<evidence type="ECO:0000256" key="7">
    <source>
        <dbReference type="ARBA" id="ARBA00023157"/>
    </source>
</evidence>
<protein>
    <recommendedName>
        <fullName evidence="16">Apolipophorin</fullName>
    </recommendedName>
</protein>
<keyword evidence="15" id="KW-1185">Reference proteome</keyword>
<dbReference type="SUPFAM" id="SSF56968">
    <property type="entry name" value="Lipovitellin-phosvitin complex, beta-sheet shell regions"/>
    <property type="match status" value="1"/>
</dbReference>
<keyword evidence="10" id="KW-1133">Transmembrane helix</keyword>
<dbReference type="Gene3D" id="2.20.50.20">
    <property type="entry name" value="Lipovitellin. Chain A, domain 3"/>
    <property type="match status" value="1"/>
</dbReference>
<keyword evidence="10" id="KW-0472">Membrane</keyword>
<sequence length="4305" mass="490156">MSTKHVLDALPYVGSTASVNVMKDIMLRRGVTEETTKEWMMSLAFIPRPDDGMVEAVAQLLQQKPFDANIAFSVTALTHTYCSQHSNCIETEAVRAIVNNIEKVIFGVYSKKQFNRQNVDKIVVALKSLGNVGIFSEDIKSYLDSIIEDSQIDAAIRVAAVEVYRHLPCAQFRDYFEGLFRNQDEDVEVRIASYLQIMRCPNYLMIRTVKHSLENEEVNQVGSFVWSHLNNLMKSSIPSRVEIQGLLSDLNLVKKFSSDVRKFSHHREGSIFFEEYNVGANYDGNVIFSPSSYVPKTAMLNLTVDVFGQSINLMEVYGRLEGFEHYLESMFGPKGPLNSDKLKEKIYSKVRLSRSASENEVLKSEIDRLPNVIEKSASEPKVSLGLKVFGNELKYATFDGDKEIRAALQTLNPVDHLKRILSGKEINYNKAAMFLDSNYVVPSGAGLPISLNALGTASINLKLFGSLHAPNFSKTKELDLKADIRPSISLDLTGVMTVDAFYATTGIKLKSSMYTSSAIDGNIKIRGFKLVSVKFSIPRQTSEIFGAKSELIVMKHEVEQLQSGLSDNLVSKSICSWPAVDKTVGLKLCGEYHFMNVTKINKAPYFVLAGPSGLRLFLEKSDPTAKTYLFEYKWTDKKDLTVVSLTFDTPGSSVGRLLAANFTVDKQSQNLTLFLQSTAGTVLARGRYKNTHKEKYLQLALTINEKKHFDLNLSLIRRDSTHGFIYFPKIYLGINGERVLELQGTLKLVSKRGTSQYDVDLKFQTKRLTSKLFGYISRTESSVAANLKLDYKFALTKEQRVMFACSLSKRSPKNLLDIRGTCSLFSTSYPNFNFDANFKFQKGVAGHIESKFDLTSSPLEKNHPDVELHKLRLEWLISYKSLPDGTRTFNTILSVSKQSAGLNLRGQFTCEMKSSNVDILTVIKYGNDKEVSVSVFWSHPRTQLEQMEGRINITVPSFTPMILQGKLQEKVASEYIVEVSGTWFSGHSALARGFYQDKSTARSLNHHLKLLLKSPSFKDITTNLQLYRDDNEFKIDFKADHDRNNYCLYLKHTVVSPQETTTQVKLKYKAKRYSMFSSVYFGDHRRLSLEFHIDQLRDIHFAAWEYNKETSKAAGLELKWDANRDNNQKLVVTGNFTKLASFNYKANLLIYYPGRTIAADFDFLLQSGHFGTRARLSWADRQSFAVLLQVDYNMDRQTYVRIKSDIDTPFDGWQRTLISGGYYHSANMYAINGSISWKHDEYVVLNLFEDYSISEAAFECELNSSLTSTLKNIPTLSAYINHNQNNSKVDTILKLMYAPEQMIDIKSNWKINRNNHYTNLTGAVTATTPFSVCNKGYLISKIYYTKTKYIRGIANLDLDHKKFTASFEGNLRKLTNSMVVCNVTTPIEKYKNMVGRFGFSEERRHLVAQISYPSGKLGLEILLEVEAITNFDVKLSLATPISFLREIFVVGKLKPDRADFRTGWNSMILGFTGVWHYVNVIDFEYSYKIYTPIEGFEENGIVSKLIFKEGLDFEVSIKLSQHKLGVAVLCKPKPKLLKEMGIKARDIYEGRLEGRTWPEHKNEDDQEEDDSLNWTGSIKIDAIIYPTMEGTLDIDQEGPTYILDATLSLPHGNATLNDVFEFIDVLTMKNDLRITTPYDTFKIITSFCNLKIIPGHKYEVGLDLDYQNRTRWIKTGVFGWYTIYSGKDKEKRYNTTLKVYTPLENFPQLLVRATHDTEANIYRTNLSVTTNSSHISVTTKAELMWVHHNRDRDHDTGIESHTPAVSHHRSSLKLHRTALKSIAVFNDLFDAAVSLKVKTPSFQIPPTEILLKKRTTKSDNTVETTVNIERVLKKQIYFRADWMYKSLRQFYTIVRLETPYQGMENSQMGLKVYVTEKGADSWMMLRVHPLEIDVNSTLAENVFGATSNINFNGRKFPITLTGNVLQNSINSREFYGNLNLKDKEFRVNGHVNMLGKIPVDAQIKLTPQDGSDPLTFEYKLEAKEDGSYILSGSVQHSQKFTKFEANILSRHKFDWQLDLEVDTSHQLYNKFIVQANATSTGAGTSISIAARTPILKLENPKLGASVVTSLSDFFIQLCASLTALATMSKLYNNVILVIMSPLFNTTREMVIKTITSLYMCPYPYKVHAMMRSEKLLTERSLSYRILAVKCIDIRQSADKKIGGNPRKPSTERLVVVVSASGQQRYGRAYFELTDSSGDIQVDWVWLFLENMYVKALGNYQNRQFKSQSRVEGFYINPNQSFEFIKAGGDVNVDKLWSAGSNVTLSLPNYQNMNLEAHVKLPSPIKEVYSLAGKLRYDKDLRTVEYLGKYRTANSKKMYGSWGNVSLADKTRMGGNVELEWNNKRINNYLDLRRSQNTWNVVYKLRTPKFDDKETLVTEMSYTNSDAYHNITCEAFYPENQSVAFAEVDFRELDNMNGTVNVTIPFRNVNYVGAHFNTKTNARVYDRHLEVFWPKDNAILDCQCLRETDNSLLKSNTTGVLIVEVPLTTRHIANVQFSYEERPRLSTGHTTVDYNGNKVLEGKYNCQSESRAGFDKDRIHVEVQNKLVPVGADYVHGYEYGAPRDGSNAPTVDTKHLHLYHLKNLTKFDITGEMNVRTSSTGRQIAFSATHSNRTVKLWTDYDVLEQQFKQHSRLELSSSAWIEYDLDLLNRTVDEAFDSQQVQIDLAYPRRKFTAKGSYNISDSSMSTDVSLTWDKDKKTVQAGLDWKRAALHREEIQLQIKHPSLQKDVTFLGEYEYDDKKLVDTQLTVDYSPNLEQRLIVGARVDDNSHPSAYNYSYRLWAVHNATSLNLNTHGGFYWNPYGYSTGHYTDYKRSYLPLQTAEALARVDLARNEMELKKKAGHELSYLWARYGGRFPTYTANISAVHEMNNASGEFYLNFKEKLVQLDFNMTTDGSQSLHVYGVIPDARSAMFDIWRDYEDIRVSDVAYYLRLNHSRLIVSSLLWRPDLKHDIQAGIRSTVKQLYDDVLEGITNTKQYMRSETSDAVRGIWDDAKPLVEKFLVDLKGLRVIENDVEEFKVFLNKSYHANEFYIKDVVNITMMMFDELALKSHFESLPAIVSEIWEIMGESGTKIKKSILWVIEKIKTYYKNTADFVRGLLDGDPIDHLSGAFKNIIEQYDAFIKDLHVSFIRYIERLWSQTYALIVNNWHKTLAAIEPTFLKLIHYLETIAWNTGREFLDFLYIRKNELIESPYFVKFSNFTHDLDRFYKDITGNNTIASITKYTKIVWNFLKEKYFNMVPFGKELQDVVLEIVSELNELRKLPSIEYLTVKYEELYGNAKWLYRVAKTKFIFEPSEGIMLLEQKLPMSWHAFNETPKFQEIPELQTIYNVQNYLWSSRIAFWDYYYDYKPYTELSGWLPPFKAQALLVGSRYYVTFDRRYYDFRGSCSYLLATDYVDRNFSVVVSYDNAAKIHELLLLIHNTAVHVDVFTDTVKIGNDGISLPTQIGDTFLYLENDVFTAISTSGFVLECNMKFDLCVFEVSGWYFGKTAGLWGTINNEPFDDLLTSEKVRTKPKDLEVFTNSWALKNCSSPNVKNLNNRGRPKSVGIEGLCEEFFISKLSSLTTCFPRISKDPFLEMCLNSSTEKEACSSALAYINLCSYSNTPLRIPDVCVKCNSPNGTQLDEGEFIRMNGSDLPQSADVVFIIEAKECNKNLKARKNFDLLIEHLHKELTDYHLSDNRYAVVTFGGDGVFDEPRSLIVNSKIFGDAQQIITYFDSVPTGNGNSDIFGAITFAMELLFRPGVSKNFILMPCSECKDYNMKLDYASLHQLLLESDVTLHILMNEEFSLPKMQDNKIPFGIDSTAAYTKKAIRGLIGDVALRKQVGLPKSTLGYCAPLALETNGTVFNGKNLETDKRGNVKKFATVFGKRVAATARPTKCVDCECTAFNTGVSYMECYPCTYPMRPNIDYYSSEGSQTNLGKRLKVNPRGTRENNLSHDNQLEFAATVALVKKDVGGEYAGRNTAAPNAAPRRPLMPLPCSVSNLARDRRVQSHFVQISDNSRVLSLVDFPNMATCEHLGVSYEGSIADRTSKLKIGAETRIRLRKRSAGHELVAARVRETARLRAHACTARRENESGAARAAGYMCPVATMWTLFWYFSVLAAWIFAYEKRIFDVTNLPVQSIIIKAGENKSLACPGVNEHSLVLALEWLSLTHHVKLVEFMSDSTTVWDNQHRIALLPDTFGLSFHPAIAEDSGDYVCLVNSRPKPDGIVRLIVQVAANIDRPSASQERPSFTPIAVKPPCPLMTDLDSRNGVRETDYNYVPDAPGRPLIVSFTSRSVNLSWAPSQDTHHSPVTHYIIHTR</sequence>
<keyword evidence="5" id="KW-0445">Lipid transport</keyword>
<feature type="domain" description="Vitellogenin" evidence="12">
    <location>
        <begin position="1"/>
        <end position="299"/>
    </location>
</feature>
<dbReference type="Pfam" id="PF06448">
    <property type="entry name" value="DUF1081"/>
    <property type="match status" value="1"/>
</dbReference>
<dbReference type="GO" id="GO:0005576">
    <property type="term" value="C:extracellular region"/>
    <property type="evidence" value="ECO:0007669"/>
    <property type="project" value="UniProtKB-SubCell"/>
</dbReference>
<dbReference type="SUPFAM" id="SSF48431">
    <property type="entry name" value="Lipovitellin-phosvitin complex, superhelical domain"/>
    <property type="match status" value="1"/>
</dbReference>
<evidence type="ECO:0000259" key="12">
    <source>
        <dbReference type="PROSITE" id="PS51211"/>
    </source>
</evidence>
<dbReference type="SUPFAM" id="SSF49265">
    <property type="entry name" value="Fibronectin type III"/>
    <property type="match status" value="1"/>
</dbReference>
<dbReference type="PROSITE" id="PS51211">
    <property type="entry name" value="VITELLOGENIN"/>
    <property type="match status" value="1"/>
</dbReference>
<dbReference type="EMBL" id="JABDTM020012451">
    <property type="protein sequence ID" value="KAH0820264.1"/>
    <property type="molecule type" value="Genomic_DNA"/>
</dbReference>
<evidence type="ECO:0000256" key="4">
    <source>
        <dbReference type="ARBA" id="ARBA00022729"/>
    </source>
</evidence>
<dbReference type="SMART" id="SM00216">
    <property type="entry name" value="VWD"/>
    <property type="match status" value="1"/>
</dbReference>
<dbReference type="PROSITE" id="PS51233">
    <property type="entry name" value="VWFD"/>
    <property type="match status" value="1"/>
</dbReference>
<feature type="domain" description="VWFD" evidence="13">
    <location>
        <begin position="3365"/>
        <end position="3534"/>
    </location>
</feature>
<dbReference type="GO" id="GO:0045735">
    <property type="term" value="F:nutrient reservoir activity"/>
    <property type="evidence" value="ECO:0007669"/>
    <property type="project" value="UniProtKB-KW"/>
</dbReference>
<keyword evidence="4" id="KW-0732">Signal</keyword>
<dbReference type="Gene3D" id="2.20.80.10">
    <property type="entry name" value="Lipovitellin-phosvitin complex, chain A, domain 4"/>
    <property type="match status" value="1"/>
</dbReference>
<dbReference type="InterPro" id="IPR013783">
    <property type="entry name" value="Ig-like_fold"/>
</dbReference>
<evidence type="ECO:0000256" key="2">
    <source>
        <dbReference type="ARBA" id="ARBA00022448"/>
    </source>
</evidence>
<dbReference type="InterPro" id="IPR050733">
    <property type="entry name" value="Vitellogenin/Apolipophorin"/>
</dbReference>
<dbReference type="Gene3D" id="2.60.40.10">
    <property type="entry name" value="Immunoglobulins"/>
    <property type="match status" value="1"/>
</dbReference>
<keyword evidence="10" id="KW-0812">Transmembrane</keyword>
<keyword evidence="3" id="KW-0964">Secreted</keyword>
<evidence type="ECO:0000256" key="1">
    <source>
        <dbReference type="ARBA" id="ARBA00004613"/>
    </source>
</evidence>
<dbReference type="PANTHER" id="PTHR23345">
    <property type="entry name" value="VITELLOGENIN-RELATED"/>
    <property type="match status" value="1"/>
</dbReference>
<comment type="caution">
    <text evidence="9">Lacks conserved residue(s) required for the propagation of feature annotation.</text>
</comment>
<evidence type="ECO:0008006" key="16">
    <source>
        <dbReference type="Google" id="ProtNLM"/>
    </source>
</evidence>
<feature type="domain" description="Fibronectin type-III" evidence="11">
    <location>
        <begin position="4268"/>
        <end position="4305"/>
    </location>
</feature>
<comment type="subcellular location">
    <subcellularLocation>
        <location evidence="1">Secreted</location>
    </subcellularLocation>
</comment>
<evidence type="ECO:0000259" key="11">
    <source>
        <dbReference type="PROSITE" id="PS50853"/>
    </source>
</evidence>
<dbReference type="InterPro" id="IPR015819">
    <property type="entry name" value="Lipid_transp_b-sht_shell"/>
</dbReference>
<keyword evidence="2" id="KW-0813">Transport</keyword>
<dbReference type="InterPro" id="IPR001846">
    <property type="entry name" value="VWF_type-D"/>
</dbReference>
<reference evidence="14" key="1">
    <citation type="journal article" date="2020" name="J Insects Food Feed">
        <title>The yellow mealworm (Tenebrio molitor) genome: a resource for the emerging insects as food and feed industry.</title>
        <authorList>
            <person name="Eriksson T."/>
            <person name="Andere A."/>
            <person name="Kelstrup H."/>
            <person name="Emery V."/>
            <person name="Picard C."/>
        </authorList>
    </citation>
    <scope>NUCLEOTIDE SEQUENCE</scope>
    <source>
        <strain evidence="14">Stoneville</strain>
        <tissue evidence="14">Whole head</tissue>
    </source>
</reference>
<evidence type="ECO:0000256" key="10">
    <source>
        <dbReference type="SAM" id="Phobius"/>
    </source>
</evidence>
<comment type="caution">
    <text evidence="14">The sequence shown here is derived from an EMBL/GenBank/DDBJ whole genome shotgun (WGS) entry which is preliminary data.</text>
</comment>
<evidence type="ECO:0000256" key="5">
    <source>
        <dbReference type="ARBA" id="ARBA00023055"/>
    </source>
</evidence>
<dbReference type="InterPro" id="IPR003961">
    <property type="entry name" value="FN3_dom"/>
</dbReference>
<dbReference type="PANTHER" id="PTHR23345:SF15">
    <property type="entry name" value="VITELLOGENIN 1-RELATED"/>
    <property type="match status" value="1"/>
</dbReference>
<dbReference type="InterPro" id="IPR001747">
    <property type="entry name" value="Vitellogenin_N"/>
</dbReference>
<dbReference type="InterPro" id="IPR015817">
    <property type="entry name" value="Vitellinogen_open_b-sht_sub1"/>
</dbReference>
<dbReference type="Proteomes" id="UP000719412">
    <property type="component" value="Unassembled WGS sequence"/>
</dbReference>
<proteinExistence type="predicted"/>
<keyword evidence="7" id="KW-1015">Disulfide bond</keyword>
<evidence type="ECO:0000313" key="14">
    <source>
        <dbReference type="EMBL" id="KAH0820264.1"/>
    </source>
</evidence>
<gene>
    <name evidence="14" type="ORF">GEV33_002527</name>
</gene>
<organism evidence="14 15">
    <name type="scientific">Tenebrio molitor</name>
    <name type="common">Yellow mealworm beetle</name>
    <dbReference type="NCBI Taxonomy" id="7067"/>
    <lineage>
        <taxon>Eukaryota</taxon>
        <taxon>Metazoa</taxon>
        <taxon>Ecdysozoa</taxon>
        <taxon>Arthropoda</taxon>
        <taxon>Hexapoda</taxon>
        <taxon>Insecta</taxon>
        <taxon>Pterygota</taxon>
        <taxon>Neoptera</taxon>
        <taxon>Endopterygota</taxon>
        <taxon>Coleoptera</taxon>
        <taxon>Polyphaga</taxon>
        <taxon>Cucujiformia</taxon>
        <taxon>Tenebrionidae</taxon>
        <taxon>Tenebrio</taxon>
    </lineage>
</organism>
<dbReference type="SUPFAM" id="SSF53300">
    <property type="entry name" value="vWA-like"/>
    <property type="match status" value="1"/>
</dbReference>
<dbReference type="GO" id="GO:0032991">
    <property type="term" value="C:protein-containing complex"/>
    <property type="evidence" value="ECO:0007669"/>
    <property type="project" value="UniProtKB-ARBA"/>
</dbReference>
<dbReference type="InterPro" id="IPR036116">
    <property type="entry name" value="FN3_sf"/>
</dbReference>
<name>A0A8J6HTA6_TENMO</name>
<keyword evidence="8" id="KW-0325">Glycoprotein</keyword>
<dbReference type="SMART" id="SM01169">
    <property type="entry name" value="DUF1943"/>
    <property type="match status" value="1"/>
</dbReference>
<accession>A0A8J6HTA6</accession>
<dbReference type="FunFam" id="2.20.80.10:FF:000003">
    <property type="entry name" value="Apolipoprotein lipid transfer particle"/>
    <property type="match status" value="1"/>
</dbReference>
<evidence type="ECO:0000256" key="9">
    <source>
        <dbReference type="PROSITE-ProRule" id="PRU00557"/>
    </source>
</evidence>
<evidence type="ECO:0000259" key="13">
    <source>
        <dbReference type="PROSITE" id="PS51233"/>
    </source>
</evidence>
<dbReference type="InterPro" id="IPR009454">
    <property type="entry name" value="Lipid_transpt_open_b-sht"/>
</dbReference>
<feature type="transmembrane region" description="Helical" evidence="10">
    <location>
        <begin position="4092"/>
        <end position="4111"/>
    </location>
</feature>
<evidence type="ECO:0000256" key="3">
    <source>
        <dbReference type="ARBA" id="ARBA00022525"/>
    </source>
</evidence>